<comment type="function">
    <text evidence="12">Protein-lysine N-methyltransferase. Monomethylates PRMT5, modulating its transcriptional activity. May also act as a histone methyltransferase. Plays a critical role in cardiac development. Acts as a key epigenetic regulator of gene expression during cardiac development via its dual activities as a methyltransferase and negative regulator of HDAC1.</text>
</comment>
<dbReference type="InterPro" id="IPR019734">
    <property type="entry name" value="TPR_rpt"/>
</dbReference>
<dbReference type="SUPFAM" id="SSF48452">
    <property type="entry name" value="TPR-like"/>
    <property type="match status" value="1"/>
</dbReference>
<keyword evidence="4 19" id="KW-0489">Methyltransferase</keyword>
<dbReference type="EMBL" id="GBBI01004636">
    <property type="protein sequence ID" value="JAC14076.1"/>
    <property type="molecule type" value="mRNA"/>
</dbReference>
<evidence type="ECO:0000256" key="9">
    <source>
        <dbReference type="ARBA" id="ARBA00022833"/>
    </source>
</evidence>
<evidence type="ECO:0000256" key="15">
    <source>
        <dbReference type="PROSITE-ProRule" id="PRU00134"/>
    </source>
</evidence>
<feature type="domain" description="SET" evidence="17">
    <location>
        <begin position="228"/>
        <end position="482"/>
    </location>
</feature>
<keyword evidence="5" id="KW-0808">Transferase</keyword>
<evidence type="ECO:0000256" key="16">
    <source>
        <dbReference type="PROSITE-ProRule" id="PRU00339"/>
    </source>
</evidence>
<keyword evidence="7" id="KW-0479">Metal-binding</keyword>
<accession>A0A023EZ94</accession>
<proteinExistence type="evidence at transcript level"/>
<dbReference type="Gene3D" id="2.170.270.10">
    <property type="entry name" value="SET domain"/>
    <property type="match status" value="1"/>
</dbReference>
<dbReference type="Gene3D" id="1.25.40.10">
    <property type="entry name" value="Tetratricopeptide repeat domain"/>
    <property type="match status" value="1"/>
</dbReference>
<evidence type="ECO:0000256" key="1">
    <source>
        <dbReference type="ARBA" id="ARBA00004123"/>
    </source>
</evidence>
<evidence type="ECO:0000313" key="19">
    <source>
        <dbReference type="EMBL" id="JAC14076.1"/>
    </source>
</evidence>
<dbReference type="GO" id="GO:0005737">
    <property type="term" value="C:cytoplasm"/>
    <property type="evidence" value="ECO:0007669"/>
    <property type="project" value="UniProtKB-SubCell"/>
</dbReference>
<dbReference type="InterPro" id="IPR052097">
    <property type="entry name" value="SET-MYND_domain_protein"/>
</dbReference>
<dbReference type="GO" id="GO:0042826">
    <property type="term" value="F:histone deacetylase binding"/>
    <property type="evidence" value="ECO:0007669"/>
    <property type="project" value="TreeGrafter"/>
</dbReference>
<dbReference type="Gene3D" id="1.10.220.160">
    <property type="match status" value="1"/>
</dbReference>
<dbReference type="GO" id="GO:0005634">
    <property type="term" value="C:nucleus"/>
    <property type="evidence" value="ECO:0007669"/>
    <property type="project" value="UniProtKB-SubCell"/>
</dbReference>
<evidence type="ECO:0000256" key="4">
    <source>
        <dbReference type="ARBA" id="ARBA00022603"/>
    </source>
</evidence>
<dbReference type="PANTHER" id="PTHR46165:SF2">
    <property type="entry name" value="SET AND MYND DOMAIN-CONTAINING PROTEIN 4"/>
    <property type="match status" value="1"/>
</dbReference>
<dbReference type="SUPFAM" id="SSF82199">
    <property type="entry name" value="SET domain"/>
    <property type="match status" value="1"/>
</dbReference>
<dbReference type="InterPro" id="IPR001214">
    <property type="entry name" value="SET_dom"/>
</dbReference>
<sequence length="724" mass="83971">WQVVLEKLCSSETRLRLDNNLDNKGRIKKCFSNKFIYDTLYQWLIAHSQLCNWKKNKEKAADLRSKGNNFYMKGDVHQSLRYYTRAVLLAPKDSEELQLAFGNRSAALFSLKKYQECISDIEFALSNNKIPSSRDVRLVIRKAKALESLKMFSEGLEAYEVANSMINRFNDLDQKKLHQLKDEVQQGLGKLKQVEKPLTEATSQKVEDEFKLIMDSFVSKTQFPSASSKLTLMENSSKGRHVIATEDLSIGEVIFLEKPFAFVVLPDYSFDHCQACCKEIINPLPCKHCREACFCSKKCRRIAWNKFHKWECGFGLYLNYMIGIAHLGFRVALTGFYNPDNPEYQRVKNLQQHIISLEAEDLYQYSLTATVLVVYLEKFTNILMGPNRIDSLLEVGGSILLHIAQMVCNGHAITAIMPAEVKYEDKILNEEQVRIATAIYPSASMMNHSCDPSIINSFKDEYLIVRTIKNIKKGEEVYNCYGPHFRRLTRQERRSSLLQQYMFLCKCEQCISGEDFIERFTAYSCQNETCDGLIPIYGRSCPKCLISLSEECVIFVEKAKAHMCTAQEAASDEQFEKSIHLAEKALKLYSKYLYKHHKDIMECKDFIAKILIQLGRNYESYKYIEDTIIGNKERFGNNSIEVANEIFKLCDIAVTLLELYVKEKDTIKITEVFTDIFSHILEYIEEAQEIFRLCYGKMYKSFQELEDKKKVFKTFIYDYFLSHE</sequence>
<dbReference type="GO" id="GO:0008757">
    <property type="term" value="F:S-adenosylmethionine-dependent methyltransferase activity"/>
    <property type="evidence" value="ECO:0007669"/>
    <property type="project" value="UniProtKB-ARBA"/>
</dbReference>
<evidence type="ECO:0000256" key="10">
    <source>
        <dbReference type="ARBA" id="ARBA00023242"/>
    </source>
</evidence>
<dbReference type="PROSITE" id="PS50280">
    <property type="entry name" value="SET"/>
    <property type="match status" value="1"/>
</dbReference>
<dbReference type="Gene3D" id="6.10.140.2220">
    <property type="match status" value="1"/>
</dbReference>
<keyword evidence="16" id="KW-0802">TPR repeat</keyword>
<evidence type="ECO:0000256" key="5">
    <source>
        <dbReference type="ARBA" id="ARBA00022679"/>
    </source>
</evidence>
<dbReference type="AlphaFoldDB" id="A0A023EZ94"/>
<evidence type="ECO:0000256" key="2">
    <source>
        <dbReference type="ARBA" id="ARBA00004496"/>
    </source>
</evidence>
<reference evidence="19" key="1">
    <citation type="journal article" date="2014" name="PLoS Negl. Trop. Dis.">
        <title>An updated insight into the Sialotranscriptome of Triatoma infestans: developmental stage and geographic variations.</title>
        <authorList>
            <person name="Schwarz A."/>
            <person name="Medrano-Mercado N."/>
            <person name="Schaub G.A."/>
            <person name="Struchiner C.J."/>
            <person name="Bargues M.D."/>
            <person name="Levy M.Z."/>
            <person name="Ribeiro J.M."/>
        </authorList>
    </citation>
    <scope>NUCLEOTIDE SEQUENCE</scope>
    <source>
        <strain evidence="19">Chile</strain>
        <tissue evidence="19">Salivary glands</tissue>
    </source>
</reference>
<dbReference type="CDD" id="cd10536">
    <property type="entry name" value="SET_SMYD4"/>
    <property type="match status" value="1"/>
</dbReference>
<keyword evidence="9" id="KW-0862">Zinc</keyword>
<comment type="catalytic activity">
    <reaction evidence="11">
        <text>L-lysyl-[protein] + S-adenosyl-L-methionine = N(6)-methyl-L-lysyl-[protein] + S-adenosyl-L-homocysteine + H(+)</text>
        <dbReference type="Rhea" id="RHEA:51736"/>
        <dbReference type="Rhea" id="RHEA-COMP:9752"/>
        <dbReference type="Rhea" id="RHEA-COMP:13053"/>
        <dbReference type="ChEBI" id="CHEBI:15378"/>
        <dbReference type="ChEBI" id="CHEBI:29969"/>
        <dbReference type="ChEBI" id="CHEBI:57856"/>
        <dbReference type="ChEBI" id="CHEBI:59789"/>
        <dbReference type="ChEBI" id="CHEBI:61929"/>
    </reaction>
</comment>
<feature type="domain" description="MYND-type" evidence="18">
    <location>
        <begin position="273"/>
        <end position="312"/>
    </location>
</feature>
<evidence type="ECO:0000256" key="3">
    <source>
        <dbReference type="ARBA" id="ARBA00022490"/>
    </source>
</evidence>
<dbReference type="InterPro" id="IPR011990">
    <property type="entry name" value="TPR-like_helical_dom_sf"/>
</dbReference>
<dbReference type="GO" id="GO:0032259">
    <property type="term" value="P:methylation"/>
    <property type="evidence" value="ECO:0007669"/>
    <property type="project" value="UniProtKB-KW"/>
</dbReference>
<evidence type="ECO:0000256" key="13">
    <source>
        <dbReference type="ARBA" id="ARBA00093635"/>
    </source>
</evidence>
<evidence type="ECO:0000259" key="17">
    <source>
        <dbReference type="PROSITE" id="PS50280"/>
    </source>
</evidence>
<dbReference type="PROSITE" id="PS50865">
    <property type="entry name" value="ZF_MYND_2"/>
    <property type="match status" value="1"/>
</dbReference>
<feature type="non-terminal residue" evidence="19">
    <location>
        <position position="1"/>
    </location>
</feature>
<dbReference type="SMART" id="SM00028">
    <property type="entry name" value="TPR"/>
    <property type="match status" value="3"/>
</dbReference>
<name>A0A023EZ94_TRIIF</name>
<evidence type="ECO:0000256" key="8">
    <source>
        <dbReference type="ARBA" id="ARBA00022771"/>
    </source>
</evidence>
<keyword evidence="6" id="KW-0949">S-adenosyl-L-methionine</keyword>
<dbReference type="InterPro" id="IPR002893">
    <property type="entry name" value="Znf_MYND"/>
</dbReference>
<comment type="subcellular location">
    <subcellularLocation>
        <location evidence="2">Cytoplasm</location>
    </subcellularLocation>
    <subcellularLocation>
        <location evidence="1">Nucleus</location>
    </subcellularLocation>
</comment>
<protein>
    <recommendedName>
        <fullName evidence="13">Protein-lysine N-methyltransferase SMYD4</fullName>
    </recommendedName>
    <alternativeName>
        <fullName evidence="14">SET and MYND domain-containing protein 4</fullName>
    </alternativeName>
</protein>
<dbReference type="InterPro" id="IPR044421">
    <property type="entry name" value="SMYD4_SET"/>
</dbReference>
<dbReference type="SUPFAM" id="SSF144232">
    <property type="entry name" value="HIT/MYND zinc finger-like"/>
    <property type="match status" value="1"/>
</dbReference>
<dbReference type="GO" id="GO:0008170">
    <property type="term" value="F:N-methyltransferase activity"/>
    <property type="evidence" value="ECO:0007669"/>
    <property type="project" value="UniProtKB-ARBA"/>
</dbReference>
<organism evidence="19">
    <name type="scientific">Triatoma infestans</name>
    <name type="common">Assassin bug</name>
    <dbReference type="NCBI Taxonomy" id="30076"/>
    <lineage>
        <taxon>Eukaryota</taxon>
        <taxon>Metazoa</taxon>
        <taxon>Ecdysozoa</taxon>
        <taxon>Arthropoda</taxon>
        <taxon>Hexapoda</taxon>
        <taxon>Insecta</taxon>
        <taxon>Pterygota</taxon>
        <taxon>Neoptera</taxon>
        <taxon>Paraneoptera</taxon>
        <taxon>Hemiptera</taxon>
        <taxon>Heteroptera</taxon>
        <taxon>Panheteroptera</taxon>
        <taxon>Cimicomorpha</taxon>
        <taxon>Reduviidae</taxon>
        <taxon>Triatominae</taxon>
        <taxon>Triatoma</taxon>
    </lineage>
</organism>
<dbReference type="InterPro" id="IPR046341">
    <property type="entry name" value="SET_dom_sf"/>
</dbReference>
<evidence type="ECO:0000256" key="11">
    <source>
        <dbReference type="ARBA" id="ARBA00048985"/>
    </source>
</evidence>
<feature type="repeat" description="TPR" evidence="16">
    <location>
        <begin position="60"/>
        <end position="93"/>
    </location>
</feature>
<evidence type="ECO:0000259" key="18">
    <source>
        <dbReference type="PROSITE" id="PS50865"/>
    </source>
</evidence>
<dbReference type="PROSITE" id="PS50005">
    <property type="entry name" value="TPR"/>
    <property type="match status" value="1"/>
</dbReference>
<evidence type="ECO:0000256" key="6">
    <source>
        <dbReference type="ARBA" id="ARBA00022691"/>
    </source>
</evidence>
<dbReference type="GO" id="GO:0008270">
    <property type="term" value="F:zinc ion binding"/>
    <property type="evidence" value="ECO:0007669"/>
    <property type="project" value="UniProtKB-KW"/>
</dbReference>
<dbReference type="GO" id="GO:0008276">
    <property type="term" value="F:protein methyltransferase activity"/>
    <property type="evidence" value="ECO:0007669"/>
    <property type="project" value="UniProtKB-ARBA"/>
</dbReference>
<keyword evidence="3" id="KW-0963">Cytoplasm</keyword>
<evidence type="ECO:0000256" key="7">
    <source>
        <dbReference type="ARBA" id="ARBA00022723"/>
    </source>
</evidence>
<keyword evidence="8 15" id="KW-0863">Zinc-finger</keyword>
<evidence type="ECO:0000256" key="14">
    <source>
        <dbReference type="ARBA" id="ARBA00093680"/>
    </source>
</evidence>
<dbReference type="Pfam" id="PF00856">
    <property type="entry name" value="SET"/>
    <property type="match status" value="1"/>
</dbReference>
<keyword evidence="10" id="KW-0539">Nucleus</keyword>
<evidence type="ECO:0000256" key="12">
    <source>
        <dbReference type="ARBA" id="ARBA00093423"/>
    </source>
</evidence>
<dbReference type="PANTHER" id="PTHR46165">
    <property type="entry name" value="SET AND MYND DOMAIN-CONTAINING PROTEIN 4"/>
    <property type="match status" value="1"/>
</dbReference>